<evidence type="ECO:0000259" key="8">
    <source>
        <dbReference type="Pfam" id="PF03458"/>
    </source>
</evidence>
<evidence type="ECO:0000256" key="1">
    <source>
        <dbReference type="ARBA" id="ARBA00004651"/>
    </source>
</evidence>
<keyword evidence="5 7" id="KW-1133">Transmembrane helix</keyword>
<keyword evidence="4 7" id="KW-0812">Transmembrane</keyword>
<feature type="transmembrane region" description="Helical" evidence="7">
    <location>
        <begin position="6"/>
        <end position="26"/>
    </location>
</feature>
<dbReference type="InterPro" id="IPR005115">
    <property type="entry name" value="Gly_transporter"/>
</dbReference>
<protein>
    <submittedName>
        <fullName evidence="9">Trimeric intracellular cation channel family protein</fullName>
    </submittedName>
</protein>
<feature type="transmembrane region" description="Helical" evidence="7">
    <location>
        <begin position="68"/>
        <end position="87"/>
    </location>
</feature>
<evidence type="ECO:0000313" key="9">
    <source>
        <dbReference type="EMBL" id="MEL1265876.1"/>
    </source>
</evidence>
<sequence length="209" mass="22203">MSEESAMHVAYLVAIVAEAMTAALVAGRRGMDWFGVCVIASVTALGGGTVRDVLLSHYPLGWVRHPEYLGYVLVAALSVGVLAPLIVRLRRLFLFLDALGLVVFTVIGCNVAHALSLPLAIVIASGMITGTCGGVLRDLLCGQTPLLFQKELYATVSLITGLVYMGGSQLGVHHGVAMLSAMGLGLILRLLAIRHGWDMPGFAYRGKWD</sequence>
<dbReference type="Proteomes" id="UP001459204">
    <property type="component" value="Unassembled WGS sequence"/>
</dbReference>
<feature type="domain" description="Glycine transporter" evidence="8">
    <location>
        <begin position="9"/>
        <end position="82"/>
    </location>
</feature>
<keyword evidence="10" id="KW-1185">Reference proteome</keyword>
<feature type="domain" description="Glycine transporter" evidence="8">
    <location>
        <begin position="95"/>
        <end position="166"/>
    </location>
</feature>
<evidence type="ECO:0000313" key="10">
    <source>
        <dbReference type="Proteomes" id="UP001459204"/>
    </source>
</evidence>
<accession>A0ABU9J675</accession>
<organism evidence="9 10">
    <name type="scientific">Pseudoxanthomonas putridarboris</name>
    <dbReference type="NCBI Taxonomy" id="752605"/>
    <lineage>
        <taxon>Bacteria</taxon>
        <taxon>Pseudomonadati</taxon>
        <taxon>Pseudomonadota</taxon>
        <taxon>Gammaproteobacteria</taxon>
        <taxon>Lysobacterales</taxon>
        <taxon>Lysobacteraceae</taxon>
        <taxon>Pseudoxanthomonas</taxon>
    </lineage>
</organism>
<gene>
    <name evidence="9" type="ORF">AAD027_16090</name>
</gene>
<feature type="transmembrane region" description="Helical" evidence="7">
    <location>
        <begin position="119"/>
        <end position="140"/>
    </location>
</feature>
<reference evidence="9 10" key="1">
    <citation type="submission" date="2024-04" db="EMBL/GenBank/DDBJ databases">
        <title>Draft genome sequence of Pseudoxanthomonas putridarboris WD12.</title>
        <authorList>
            <person name="Oh J."/>
        </authorList>
    </citation>
    <scope>NUCLEOTIDE SEQUENCE [LARGE SCALE GENOMIC DNA]</scope>
    <source>
        <strain evidence="9 10">WD12</strain>
    </source>
</reference>
<evidence type="ECO:0000256" key="3">
    <source>
        <dbReference type="ARBA" id="ARBA00022475"/>
    </source>
</evidence>
<feature type="transmembrane region" description="Helical" evidence="7">
    <location>
        <begin position="152"/>
        <end position="170"/>
    </location>
</feature>
<evidence type="ECO:0000256" key="5">
    <source>
        <dbReference type="ARBA" id="ARBA00022989"/>
    </source>
</evidence>
<dbReference type="RefSeq" id="WP_341727049.1">
    <property type="nucleotide sequence ID" value="NZ_JBBWWT010000009.1"/>
</dbReference>
<dbReference type="PANTHER" id="PTHR30506:SF3">
    <property type="entry name" value="UPF0126 INNER MEMBRANE PROTEIN YADS-RELATED"/>
    <property type="match status" value="1"/>
</dbReference>
<comment type="subcellular location">
    <subcellularLocation>
        <location evidence="1">Cell membrane</location>
        <topology evidence="1">Multi-pass membrane protein</topology>
    </subcellularLocation>
</comment>
<keyword evidence="3" id="KW-1003">Cell membrane</keyword>
<comment type="caution">
    <text evidence="9">The sequence shown here is derived from an EMBL/GenBank/DDBJ whole genome shotgun (WGS) entry which is preliminary data.</text>
</comment>
<evidence type="ECO:0000256" key="2">
    <source>
        <dbReference type="ARBA" id="ARBA00008193"/>
    </source>
</evidence>
<keyword evidence="6 7" id="KW-0472">Membrane</keyword>
<dbReference type="Pfam" id="PF03458">
    <property type="entry name" value="Gly_transporter"/>
    <property type="match status" value="2"/>
</dbReference>
<feature type="transmembrane region" description="Helical" evidence="7">
    <location>
        <begin position="176"/>
        <end position="197"/>
    </location>
</feature>
<feature type="transmembrane region" description="Helical" evidence="7">
    <location>
        <begin position="33"/>
        <end position="56"/>
    </location>
</feature>
<proteinExistence type="inferred from homology"/>
<evidence type="ECO:0000256" key="7">
    <source>
        <dbReference type="SAM" id="Phobius"/>
    </source>
</evidence>
<evidence type="ECO:0000256" key="4">
    <source>
        <dbReference type="ARBA" id="ARBA00022692"/>
    </source>
</evidence>
<dbReference type="EMBL" id="JBBWWT010000009">
    <property type="protein sequence ID" value="MEL1265876.1"/>
    <property type="molecule type" value="Genomic_DNA"/>
</dbReference>
<dbReference type="PANTHER" id="PTHR30506">
    <property type="entry name" value="INNER MEMBRANE PROTEIN"/>
    <property type="match status" value="1"/>
</dbReference>
<evidence type="ECO:0000256" key="6">
    <source>
        <dbReference type="ARBA" id="ARBA00023136"/>
    </source>
</evidence>
<name>A0ABU9J675_9GAMM</name>
<comment type="similarity">
    <text evidence="2">Belongs to the UPF0126 family.</text>
</comment>
<feature type="transmembrane region" description="Helical" evidence="7">
    <location>
        <begin position="94"/>
        <end position="113"/>
    </location>
</feature>